<evidence type="ECO:0000313" key="3">
    <source>
        <dbReference type="Proteomes" id="UP000681340"/>
    </source>
</evidence>
<dbReference type="EMBL" id="BOQL01000066">
    <property type="protein sequence ID" value="GIM77494.1"/>
    <property type="molecule type" value="Genomic_DNA"/>
</dbReference>
<dbReference type="PANTHER" id="PTHR46401:SF2">
    <property type="entry name" value="GLYCOSYLTRANSFERASE WBBK-RELATED"/>
    <property type="match status" value="1"/>
</dbReference>
<sequence>MTAALHVVLPGGIDDPAAPSGGNTYDRRVLTGLAATRDVHEIAVAAAWPYPAELARSVLARALEQVPAGSTVLLDGLVGCAVPELLEPLADRLRLVVLVHLPLGDETGLSPAGVAELTARERRSLHAAAAVVATSAGAARRLEALHDLPAGSVHVAAPGVDPAPLAEPGPGGDRLLCVAAVTPRKAQDVLVQALHGVADRPWSCALVGALDRDPAYVARVRELAAALPGRIEFAGTRTGEALAGTYRQADLLVLPSLAETYGMVVTEALARGVPVLGTQIAGVPEALGTAPDGSLPGALVPPGDPAALAAELRRWLTDPAVRRDRRAAARARRAGLRGWDDTTRRLSEVLHP</sequence>
<comment type="caution">
    <text evidence="2">The sequence shown here is derived from an EMBL/GenBank/DDBJ whole genome shotgun (WGS) entry which is preliminary data.</text>
</comment>
<gene>
    <name evidence="2" type="ORF">Aau02nite_76220</name>
</gene>
<proteinExistence type="predicted"/>
<dbReference type="AlphaFoldDB" id="A0A919STU0"/>
<evidence type="ECO:0000313" key="2">
    <source>
        <dbReference type="EMBL" id="GIM77494.1"/>
    </source>
</evidence>
<evidence type="ECO:0000256" key="1">
    <source>
        <dbReference type="ARBA" id="ARBA00022679"/>
    </source>
</evidence>
<dbReference type="Gene3D" id="3.40.50.2000">
    <property type="entry name" value="Glycogen Phosphorylase B"/>
    <property type="match status" value="2"/>
</dbReference>
<dbReference type="Pfam" id="PF13692">
    <property type="entry name" value="Glyco_trans_1_4"/>
    <property type="match status" value="1"/>
</dbReference>
<dbReference type="GO" id="GO:0009103">
    <property type="term" value="P:lipopolysaccharide biosynthetic process"/>
    <property type="evidence" value="ECO:0007669"/>
    <property type="project" value="TreeGrafter"/>
</dbReference>
<accession>A0A919STU0</accession>
<dbReference type="RefSeq" id="WP_212993428.1">
    <property type="nucleotide sequence ID" value="NZ_BAABEA010000047.1"/>
</dbReference>
<dbReference type="PANTHER" id="PTHR46401">
    <property type="entry name" value="GLYCOSYLTRANSFERASE WBBK-RELATED"/>
    <property type="match status" value="1"/>
</dbReference>
<dbReference type="SUPFAM" id="SSF53756">
    <property type="entry name" value="UDP-Glycosyltransferase/glycogen phosphorylase"/>
    <property type="match status" value="1"/>
</dbReference>
<dbReference type="GO" id="GO:0016757">
    <property type="term" value="F:glycosyltransferase activity"/>
    <property type="evidence" value="ECO:0007669"/>
    <property type="project" value="TreeGrafter"/>
</dbReference>
<dbReference type="Proteomes" id="UP000681340">
    <property type="component" value="Unassembled WGS sequence"/>
</dbReference>
<keyword evidence="1 2" id="KW-0808">Transferase</keyword>
<reference evidence="2" key="1">
    <citation type="submission" date="2021-03" db="EMBL/GenBank/DDBJ databases">
        <title>Whole genome shotgun sequence of Actinoplanes auranticolor NBRC 12245.</title>
        <authorList>
            <person name="Komaki H."/>
            <person name="Tamura T."/>
        </authorList>
    </citation>
    <scope>NUCLEOTIDE SEQUENCE</scope>
    <source>
        <strain evidence="2">NBRC 12245</strain>
    </source>
</reference>
<organism evidence="2 3">
    <name type="scientific">Actinoplanes auranticolor</name>
    <dbReference type="NCBI Taxonomy" id="47988"/>
    <lineage>
        <taxon>Bacteria</taxon>
        <taxon>Bacillati</taxon>
        <taxon>Actinomycetota</taxon>
        <taxon>Actinomycetes</taxon>
        <taxon>Micromonosporales</taxon>
        <taxon>Micromonosporaceae</taxon>
        <taxon>Actinoplanes</taxon>
    </lineage>
</organism>
<name>A0A919STU0_9ACTN</name>
<protein>
    <submittedName>
        <fullName evidence="2">Glycosyl transferase</fullName>
    </submittedName>
</protein>
<dbReference type="CDD" id="cd03801">
    <property type="entry name" value="GT4_PimA-like"/>
    <property type="match status" value="1"/>
</dbReference>
<keyword evidence="3" id="KW-1185">Reference proteome</keyword>